<gene>
    <name evidence="3" type="ORF">LIPSTDRAFT_3445</name>
</gene>
<evidence type="ECO:0000313" key="3">
    <source>
        <dbReference type="EMBL" id="ODQ73099.1"/>
    </source>
</evidence>
<keyword evidence="4" id="KW-1185">Reference proteome</keyword>
<dbReference type="GO" id="GO:0070475">
    <property type="term" value="P:rRNA base methylation"/>
    <property type="evidence" value="ECO:0007669"/>
    <property type="project" value="InterPro"/>
</dbReference>
<dbReference type="PANTHER" id="PTHR11538:SF26">
    <property type="entry name" value="FERREDOXIN-FOLD ANTICODON-BINDING DOMAIN-CONTAINING PROTEIN 1"/>
    <property type="match status" value="1"/>
</dbReference>
<dbReference type="PANTHER" id="PTHR11538">
    <property type="entry name" value="PHENYLALANYL-TRNA SYNTHETASE"/>
    <property type="match status" value="1"/>
</dbReference>
<dbReference type="InterPro" id="IPR019446">
    <property type="entry name" value="BMT5-like"/>
</dbReference>
<feature type="compositionally biased region" description="Acidic residues" evidence="1">
    <location>
        <begin position="120"/>
        <end position="129"/>
    </location>
</feature>
<dbReference type="EMBL" id="KV454294">
    <property type="protein sequence ID" value="ODQ73099.1"/>
    <property type="molecule type" value="Genomic_DNA"/>
</dbReference>
<feature type="region of interest" description="Disordered" evidence="1">
    <location>
        <begin position="291"/>
        <end position="332"/>
    </location>
</feature>
<sequence length="332" mass="37680">MKPKPKLKKAANQKGRPLPYTASKNKGNSHKGGGNGPSYSNKLIKFYNDTDDILLVGEGDFSFTKALLLPPHSFTPDQITTTAFDSRDDLHEKYPDTAELILKFLEEYTAPEKPVKCDSEESEEDEDYESFYHDDDCQNPGQTDEVTDGHSDEPKKVKVLFKVDATALTKTKYLRKRKFDCCVFNFPHTGSGITDQDRNILKNQELLDGFFKSVTSILKPSGTVVVTLFDGLPYSQWNLKELAKKSGFETVRSGKFVWEHYEGYKHRKTSGMGDTTKKSLERDARTYIFQKIDPSKKDGALANRKRTQGQNAKSDKRAKRKRDDTSESDEDE</sequence>
<dbReference type="InterPro" id="IPR029063">
    <property type="entry name" value="SAM-dependent_MTases_sf"/>
</dbReference>
<feature type="domain" description="25S rRNA (uridine-N(3))-methyltransferase BMT5-like" evidence="2">
    <location>
        <begin position="155"/>
        <end position="268"/>
    </location>
</feature>
<evidence type="ECO:0000259" key="2">
    <source>
        <dbReference type="Pfam" id="PF10354"/>
    </source>
</evidence>
<feature type="domain" description="25S rRNA (uridine-N(3))-methyltransferase BMT5-like" evidence="2">
    <location>
        <begin position="54"/>
        <end position="107"/>
    </location>
</feature>
<protein>
    <recommendedName>
        <fullName evidence="2">25S rRNA (uridine-N(3))-methyltransferase BMT5-like domain-containing protein</fullName>
    </recommendedName>
</protein>
<dbReference type="SUPFAM" id="SSF53335">
    <property type="entry name" value="S-adenosyl-L-methionine-dependent methyltransferases"/>
    <property type="match status" value="1"/>
</dbReference>
<dbReference type="GO" id="GO:0070042">
    <property type="term" value="F:rRNA (uridine-N3-)-methyltransferase activity"/>
    <property type="evidence" value="ECO:0007669"/>
    <property type="project" value="InterPro"/>
</dbReference>
<organism evidence="3 4">
    <name type="scientific">Lipomyces starkeyi NRRL Y-11557</name>
    <dbReference type="NCBI Taxonomy" id="675824"/>
    <lineage>
        <taxon>Eukaryota</taxon>
        <taxon>Fungi</taxon>
        <taxon>Dikarya</taxon>
        <taxon>Ascomycota</taxon>
        <taxon>Saccharomycotina</taxon>
        <taxon>Lipomycetes</taxon>
        <taxon>Lipomycetales</taxon>
        <taxon>Lipomycetaceae</taxon>
        <taxon>Lipomyces</taxon>
    </lineage>
</organism>
<accession>A0A1E3Q5W6</accession>
<feature type="region of interest" description="Disordered" evidence="1">
    <location>
        <begin position="113"/>
        <end position="152"/>
    </location>
</feature>
<dbReference type="AlphaFoldDB" id="A0A1E3Q5W6"/>
<dbReference type="GO" id="GO:0005737">
    <property type="term" value="C:cytoplasm"/>
    <property type="evidence" value="ECO:0007669"/>
    <property type="project" value="TreeGrafter"/>
</dbReference>
<name>A0A1E3Q5W6_LIPST</name>
<feature type="compositionally biased region" description="Basic residues" evidence="1">
    <location>
        <begin position="1"/>
        <end position="11"/>
    </location>
</feature>
<evidence type="ECO:0000256" key="1">
    <source>
        <dbReference type="SAM" id="MobiDB-lite"/>
    </source>
</evidence>
<dbReference type="Gene3D" id="3.40.50.150">
    <property type="entry name" value="Vaccinia Virus protein VP39"/>
    <property type="match status" value="1"/>
</dbReference>
<dbReference type="Proteomes" id="UP000094385">
    <property type="component" value="Unassembled WGS sequence"/>
</dbReference>
<feature type="region of interest" description="Disordered" evidence="1">
    <location>
        <begin position="1"/>
        <end position="39"/>
    </location>
</feature>
<dbReference type="OrthoDB" id="273345at2759"/>
<dbReference type="Pfam" id="PF10354">
    <property type="entry name" value="BMT5-like"/>
    <property type="match status" value="2"/>
</dbReference>
<proteinExistence type="predicted"/>
<dbReference type="STRING" id="675824.A0A1E3Q5W6"/>
<evidence type="ECO:0000313" key="4">
    <source>
        <dbReference type="Proteomes" id="UP000094385"/>
    </source>
</evidence>
<reference evidence="3 4" key="1">
    <citation type="journal article" date="2016" name="Proc. Natl. Acad. Sci. U.S.A.">
        <title>Comparative genomics of biotechnologically important yeasts.</title>
        <authorList>
            <person name="Riley R."/>
            <person name="Haridas S."/>
            <person name="Wolfe K.H."/>
            <person name="Lopes M.R."/>
            <person name="Hittinger C.T."/>
            <person name="Goeker M."/>
            <person name="Salamov A.A."/>
            <person name="Wisecaver J.H."/>
            <person name="Long T.M."/>
            <person name="Calvey C.H."/>
            <person name="Aerts A.L."/>
            <person name="Barry K.W."/>
            <person name="Choi C."/>
            <person name="Clum A."/>
            <person name="Coughlan A.Y."/>
            <person name="Deshpande S."/>
            <person name="Douglass A.P."/>
            <person name="Hanson S.J."/>
            <person name="Klenk H.-P."/>
            <person name="LaButti K.M."/>
            <person name="Lapidus A."/>
            <person name="Lindquist E.A."/>
            <person name="Lipzen A.M."/>
            <person name="Meier-Kolthoff J.P."/>
            <person name="Ohm R.A."/>
            <person name="Otillar R.P."/>
            <person name="Pangilinan J.L."/>
            <person name="Peng Y."/>
            <person name="Rokas A."/>
            <person name="Rosa C.A."/>
            <person name="Scheuner C."/>
            <person name="Sibirny A.A."/>
            <person name="Slot J.C."/>
            <person name="Stielow J.B."/>
            <person name="Sun H."/>
            <person name="Kurtzman C.P."/>
            <person name="Blackwell M."/>
            <person name="Grigoriev I.V."/>
            <person name="Jeffries T.W."/>
        </authorList>
    </citation>
    <scope>NUCLEOTIDE SEQUENCE [LARGE SCALE GENOMIC DNA]</scope>
    <source>
        <strain evidence="3 4">NRRL Y-11557</strain>
    </source>
</reference>